<dbReference type="OrthoDB" id="1715602at2759"/>
<accession>A0A9P5PG72</accession>
<comment type="caution">
    <text evidence="1">The sequence shown here is derived from an EMBL/GenBank/DDBJ whole genome shotgun (WGS) entry which is preliminary data.</text>
</comment>
<keyword evidence="2" id="KW-1185">Reference proteome</keyword>
<sequence length="173" mass="19739">VEVLHPKYWKTYFQRAEWEDDWIDSAVSAARRTWHKYYRPLIKHQTSGMHSAGEDSVDEFGELDAPATSVDHDPFEDFINGAVSEEEAIDHWSHLLAGTDCDSFTPIQALSCMALDFLSAPAMSTDVKHLLLMVVWWSQSSVINLQLTTSDKVQYLGTGFMLVLYLKRHFVAK</sequence>
<organism evidence="1 2">
    <name type="scientific">Rhodocollybia butyracea</name>
    <dbReference type="NCBI Taxonomy" id="206335"/>
    <lineage>
        <taxon>Eukaryota</taxon>
        <taxon>Fungi</taxon>
        <taxon>Dikarya</taxon>
        <taxon>Basidiomycota</taxon>
        <taxon>Agaricomycotina</taxon>
        <taxon>Agaricomycetes</taxon>
        <taxon>Agaricomycetidae</taxon>
        <taxon>Agaricales</taxon>
        <taxon>Marasmiineae</taxon>
        <taxon>Omphalotaceae</taxon>
        <taxon>Rhodocollybia</taxon>
    </lineage>
</organism>
<proteinExistence type="predicted"/>
<gene>
    <name evidence="1" type="ORF">BDP27DRAFT_1233307</name>
</gene>
<feature type="non-terminal residue" evidence="1">
    <location>
        <position position="1"/>
    </location>
</feature>
<evidence type="ECO:0000313" key="2">
    <source>
        <dbReference type="Proteomes" id="UP000772434"/>
    </source>
</evidence>
<protein>
    <submittedName>
        <fullName evidence="1">Uncharacterized protein</fullName>
    </submittedName>
</protein>
<dbReference type="AlphaFoldDB" id="A0A9P5PG72"/>
<reference evidence="1" key="1">
    <citation type="submission" date="2020-11" db="EMBL/GenBank/DDBJ databases">
        <authorList>
            <consortium name="DOE Joint Genome Institute"/>
            <person name="Ahrendt S."/>
            <person name="Riley R."/>
            <person name="Andreopoulos W."/>
            <person name="Labutti K."/>
            <person name="Pangilinan J."/>
            <person name="Ruiz-Duenas F.J."/>
            <person name="Barrasa J.M."/>
            <person name="Sanchez-Garcia M."/>
            <person name="Camarero S."/>
            <person name="Miyauchi S."/>
            <person name="Serrano A."/>
            <person name="Linde D."/>
            <person name="Babiker R."/>
            <person name="Drula E."/>
            <person name="Ayuso-Fernandez I."/>
            <person name="Pacheco R."/>
            <person name="Padilla G."/>
            <person name="Ferreira P."/>
            <person name="Barriuso J."/>
            <person name="Kellner H."/>
            <person name="Castanera R."/>
            <person name="Alfaro M."/>
            <person name="Ramirez L."/>
            <person name="Pisabarro A.G."/>
            <person name="Kuo A."/>
            <person name="Tritt A."/>
            <person name="Lipzen A."/>
            <person name="He G."/>
            <person name="Yan M."/>
            <person name="Ng V."/>
            <person name="Cullen D."/>
            <person name="Martin F."/>
            <person name="Rosso M.-N."/>
            <person name="Henrissat B."/>
            <person name="Hibbett D."/>
            <person name="Martinez A.T."/>
            <person name="Grigoriev I.V."/>
        </authorList>
    </citation>
    <scope>NUCLEOTIDE SEQUENCE</scope>
    <source>
        <strain evidence="1">AH 40177</strain>
    </source>
</reference>
<evidence type="ECO:0000313" key="1">
    <source>
        <dbReference type="EMBL" id="KAF9062617.1"/>
    </source>
</evidence>
<dbReference type="Proteomes" id="UP000772434">
    <property type="component" value="Unassembled WGS sequence"/>
</dbReference>
<name>A0A9P5PG72_9AGAR</name>
<dbReference type="EMBL" id="JADNRY010000167">
    <property type="protein sequence ID" value="KAF9062617.1"/>
    <property type="molecule type" value="Genomic_DNA"/>
</dbReference>